<keyword evidence="5" id="KW-0598">Phosphotransferase system</keyword>
<dbReference type="PANTHER" id="PTHR34581">
    <property type="entry name" value="PTS SYSTEM N,N'-DIACETYLCHITOBIOSE-SPECIFIC EIIB COMPONENT"/>
    <property type="match status" value="1"/>
</dbReference>
<evidence type="ECO:0000313" key="9">
    <source>
        <dbReference type="Proteomes" id="UP001158045"/>
    </source>
</evidence>
<keyword evidence="1" id="KW-0813">Transport</keyword>
<dbReference type="InterPro" id="IPR036095">
    <property type="entry name" value="PTS_EIIB-like_sf"/>
</dbReference>
<evidence type="ECO:0000256" key="5">
    <source>
        <dbReference type="ARBA" id="ARBA00022683"/>
    </source>
</evidence>
<comment type="caution">
    <text evidence="8">The sequence shown here is derived from an EMBL/GenBank/DDBJ whole genome shotgun (WGS) entry which is preliminary data.</text>
</comment>
<evidence type="ECO:0000256" key="2">
    <source>
        <dbReference type="ARBA" id="ARBA00022553"/>
    </source>
</evidence>
<dbReference type="InterPro" id="IPR013012">
    <property type="entry name" value="PTS_EIIB_3"/>
</dbReference>
<accession>A0ABT6NAX0</accession>
<dbReference type="PANTHER" id="PTHR34581:SF2">
    <property type="entry name" value="PTS SYSTEM N,N'-DIACETYLCHITOBIOSE-SPECIFIC EIIB COMPONENT"/>
    <property type="match status" value="1"/>
</dbReference>
<dbReference type="EMBL" id="JARYZI010000003">
    <property type="protein sequence ID" value="MDH8677562.1"/>
    <property type="molecule type" value="Genomic_DNA"/>
</dbReference>
<feature type="domain" description="PTS EIIB type-3" evidence="7">
    <location>
        <begin position="1"/>
        <end position="124"/>
    </location>
</feature>
<dbReference type="RefSeq" id="WP_281093384.1">
    <property type="nucleotide sequence ID" value="NZ_JARYZI010000003.1"/>
</dbReference>
<gene>
    <name evidence="8" type="ORF">QE109_05360</name>
</gene>
<evidence type="ECO:0000259" key="7">
    <source>
        <dbReference type="PROSITE" id="PS51100"/>
    </source>
</evidence>
<evidence type="ECO:0000256" key="6">
    <source>
        <dbReference type="PROSITE-ProRule" id="PRU00423"/>
    </source>
</evidence>
<keyword evidence="2" id="KW-0597">Phosphoprotein</keyword>
<keyword evidence="4" id="KW-0808">Transferase</keyword>
<evidence type="ECO:0000256" key="1">
    <source>
        <dbReference type="ARBA" id="ARBA00022448"/>
    </source>
</evidence>
<sequence>MKVILMVCNGGLSGQHFLKSLAAAAETEGYKAGIDFGGVLYDKKAISKYLDVDYLFLFAPATEITKDAMDSSFVKIDTILLAPQVRYMLAAMRELSHGNDIKCIAIEPVTFAELAVKECFNLIK</sequence>
<organism evidence="8 9">
    <name type="scientific">Fusibacter bizertensis</name>
    <dbReference type="NCBI Taxonomy" id="1488331"/>
    <lineage>
        <taxon>Bacteria</taxon>
        <taxon>Bacillati</taxon>
        <taxon>Bacillota</taxon>
        <taxon>Clostridia</taxon>
        <taxon>Eubacteriales</taxon>
        <taxon>Eubacteriales Family XII. Incertae Sedis</taxon>
        <taxon>Fusibacter</taxon>
    </lineage>
</organism>
<keyword evidence="9" id="KW-1185">Reference proteome</keyword>
<dbReference type="SUPFAM" id="SSF52794">
    <property type="entry name" value="PTS system IIB component-like"/>
    <property type="match status" value="1"/>
</dbReference>
<dbReference type="Proteomes" id="UP001158045">
    <property type="component" value="Unassembled WGS sequence"/>
</dbReference>
<evidence type="ECO:0000256" key="4">
    <source>
        <dbReference type="ARBA" id="ARBA00022679"/>
    </source>
</evidence>
<evidence type="ECO:0000313" key="8">
    <source>
        <dbReference type="EMBL" id="MDH8677562.1"/>
    </source>
</evidence>
<dbReference type="InterPro" id="IPR051819">
    <property type="entry name" value="PTS_sugar-specific_EIIB"/>
</dbReference>
<dbReference type="Gene3D" id="3.40.50.2300">
    <property type="match status" value="1"/>
</dbReference>
<protein>
    <recommendedName>
        <fullName evidence="7">PTS EIIB type-3 domain-containing protein</fullName>
    </recommendedName>
</protein>
<dbReference type="PROSITE" id="PS51100">
    <property type="entry name" value="PTS_EIIB_TYPE_3"/>
    <property type="match status" value="1"/>
</dbReference>
<keyword evidence="3" id="KW-0762">Sugar transport</keyword>
<reference evidence="8 9" key="1">
    <citation type="submission" date="2023-04" db="EMBL/GenBank/DDBJ databases">
        <title>Fusibacter bizertensis strain WBS, isolated from littoral bottom sediments of the Arctic seas - biochemical and genomic analysis.</title>
        <authorList>
            <person name="Brioukhanov A.L."/>
        </authorList>
    </citation>
    <scope>NUCLEOTIDE SEQUENCE [LARGE SCALE GENOMIC DNA]</scope>
    <source>
        <strain evidence="8 9">WBS</strain>
    </source>
</reference>
<evidence type="ECO:0000256" key="3">
    <source>
        <dbReference type="ARBA" id="ARBA00022597"/>
    </source>
</evidence>
<feature type="modified residue" description="Phosphocysteine; by EIIA" evidence="6">
    <location>
        <position position="8"/>
    </location>
</feature>
<proteinExistence type="predicted"/>
<name>A0ABT6NAX0_9FIRM</name>